<name>F0Q1K6_PARA1</name>
<evidence type="ECO:0000259" key="1">
    <source>
        <dbReference type="Pfam" id="PF13490"/>
    </source>
</evidence>
<dbReference type="KEGG" id="aaa:Acav_2619"/>
<protein>
    <recommendedName>
        <fullName evidence="1">Putative zinc-finger domain-containing protein</fullName>
    </recommendedName>
</protein>
<keyword evidence="3" id="KW-1185">Reference proteome</keyword>
<sequence length="230" mass="24116">MTTFPPVSAHGPDQDRSHLLTQELLPWIVNGTATEEQRAAVAGHLAACADCQAELALQERIQSGLQLQPATHIPDTEEGLHRLMQRIDLDALCDQPAPQASQPAPQPRRHGWSTYALAAVAVLQTAALALVGWRTADQDPAQYRMFSSPQATAGTGGEAQGTIRAVPDDRLTLAAWNAALAGSGLQVVAGPNAMGAYMLAPLPGTSGTQALAQLRAMPGMRLVEPAGDAP</sequence>
<dbReference type="EMBL" id="CP002521">
    <property type="protein sequence ID" value="ADX46531.1"/>
    <property type="molecule type" value="Genomic_DNA"/>
</dbReference>
<evidence type="ECO:0000313" key="3">
    <source>
        <dbReference type="Proteomes" id="UP000002482"/>
    </source>
</evidence>
<dbReference type="InterPro" id="IPR041916">
    <property type="entry name" value="Anti_sigma_zinc_sf"/>
</dbReference>
<dbReference type="OrthoDB" id="5958009at2"/>
<organism evidence="2 3">
    <name type="scientific">Paracidovorax avenae (strain ATCC 19860 / DSM 7227 / CCUG 15838 / JCM 20985 / LMG 2117 / NCPPB 1011)</name>
    <name type="common">Acidovorax avenae</name>
    <dbReference type="NCBI Taxonomy" id="643561"/>
    <lineage>
        <taxon>Bacteria</taxon>
        <taxon>Pseudomonadati</taxon>
        <taxon>Pseudomonadota</taxon>
        <taxon>Betaproteobacteria</taxon>
        <taxon>Burkholderiales</taxon>
        <taxon>Comamonadaceae</taxon>
        <taxon>Paracidovorax</taxon>
    </lineage>
</organism>
<dbReference type="GeneID" id="34239594"/>
<dbReference type="Pfam" id="PF13490">
    <property type="entry name" value="zf-HC2"/>
    <property type="match status" value="1"/>
</dbReference>
<accession>F0Q1K6</accession>
<dbReference type="AlphaFoldDB" id="F0Q1K6"/>
<dbReference type="RefSeq" id="WP_013595031.1">
    <property type="nucleotide sequence ID" value="NC_015138.1"/>
</dbReference>
<dbReference type="Gene3D" id="1.10.10.1320">
    <property type="entry name" value="Anti-sigma factor, zinc-finger domain"/>
    <property type="match status" value="1"/>
</dbReference>
<gene>
    <name evidence="2" type="ordered locus">Acav_2619</name>
</gene>
<proteinExistence type="predicted"/>
<evidence type="ECO:0000313" key="2">
    <source>
        <dbReference type="EMBL" id="ADX46531.1"/>
    </source>
</evidence>
<feature type="domain" description="Putative zinc-finger" evidence="1">
    <location>
        <begin position="22"/>
        <end position="52"/>
    </location>
</feature>
<dbReference type="HOGENOM" id="CLU_1293930_0_0_4"/>
<dbReference type="InterPro" id="IPR027383">
    <property type="entry name" value="Znf_put"/>
</dbReference>
<dbReference type="Proteomes" id="UP000002482">
    <property type="component" value="Chromosome"/>
</dbReference>
<reference evidence="2" key="1">
    <citation type="submission" date="2011-02" db="EMBL/GenBank/DDBJ databases">
        <title>Complete sequence of Acidovorax avenae subsp. avenae ATCC 19860.</title>
        <authorList>
            <consortium name="US DOE Joint Genome Institute"/>
            <person name="Lucas S."/>
            <person name="Copeland A."/>
            <person name="Lapidus A."/>
            <person name="Cheng J.-F."/>
            <person name="Goodwin L."/>
            <person name="Pitluck S."/>
            <person name="Chertkov O."/>
            <person name="Held B."/>
            <person name="Detter J.C."/>
            <person name="Han C."/>
            <person name="Tapia R."/>
            <person name="Land M."/>
            <person name="Hauser L."/>
            <person name="Kyrpides N."/>
            <person name="Ivanova N."/>
            <person name="Ovchinnikova G."/>
            <person name="Pagani I."/>
            <person name="Gordon S."/>
            <person name="Woyke T."/>
        </authorList>
    </citation>
    <scope>NUCLEOTIDE SEQUENCE</scope>
    <source>
        <strain evidence="2">ATCC 19860</strain>
    </source>
</reference>